<reference evidence="1 2" key="1">
    <citation type="submission" date="2018-01" db="EMBL/GenBank/DDBJ databases">
        <title>Successful Treatment of Persistent Burkholderia cepacia Bacteremia with Ceftazidime-Avibactam.</title>
        <authorList>
            <person name="Tamma P."/>
            <person name="Fan Y."/>
            <person name="Bergman Y."/>
            <person name="Sick-Samuels A."/>
            <person name="Hsu A."/>
            <person name="Timp W."/>
            <person name="Simner P."/>
        </authorList>
    </citation>
    <scope>NUCLEOTIDE SEQUENCE [LARGE SCALE GENOMIC DNA]</scope>
    <source>
        <strain evidence="1 2">170816</strain>
    </source>
</reference>
<dbReference type="EMBL" id="PQVP01000006">
    <property type="protein sequence ID" value="POZ80143.1"/>
    <property type="molecule type" value="Genomic_DNA"/>
</dbReference>
<sequence>MTMNVKEVETRVAKIATLQGQADGEAHGLEDDLFLDVLKAIASGARNPVELAAAAIKSADLNIKRWTE</sequence>
<dbReference type="Proteomes" id="UP000238655">
    <property type="component" value="Unassembled WGS sequence"/>
</dbReference>
<evidence type="ECO:0000313" key="1">
    <source>
        <dbReference type="EMBL" id="POZ80143.1"/>
    </source>
</evidence>
<dbReference type="AlphaFoldDB" id="A0A2S5DM36"/>
<accession>A0A2S5DM36</accession>
<comment type="caution">
    <text evidence="1">The sequence shown here is derived from an EMBL/GenBank/DDBJ whole genome shotgun (WGS) entry which is preliminary data.</text>
</comment>
<evidence type="ECO:0000313" key="2">
    <source>
        <dbReference type="Proteomes" id="UP000238655"/>
    </source>
</evidence>
<organism evidence="1 2">
    <name type="scientific">Burkholderia contaminans</name>
    <dbReference type="NCBI Taxonomy" id="488447"/>
    <lineage>
        <taxon>Bacteria</taxon>
        <taxon>Pseudomonadati</taxon>
        <taxon>Pseudomonadota</taxon>
        <taxon>Betaproteobacteria</taxon>
        <taxon>Burkholderiales</taxon>
        <taxon>Burkholderiaceae</taxon>
        <taxon>Burkholderia</taxon>
        <taxon>Burkholderia cepacia complex</taxon>
    </lineage>
</organism>
<name>A0A2S5DM36_9BURK</name>
<gene>
    <name evidence="1" type="ORF">C3743_39870</name>
</gene>
<proteinExistence type="predicted"/>
<protein>
    <submittedName>
        <fullName evidence="1">Uncharacterized protein</fullName>
    </submittedName>
</protein>